<keyword evidence="4" id="KW-1185">Reference proteome</keyword>
<dbReference type="Pfam" id="PF13472">
    <property type="entry name" value="Lipase_GDSL_2"/>
    <property type="match status" value="1"/>
</dbReference>
<dbReference type="PANTHER" id="PTHR30383">
    <property type="entry name" value="THIOESTERASE 1/PROTEASE 1/LYSOPHOSPHOLIPASE L1"/>
    <property type="match status" value="1"/>
</dbReference>
<dbReference type="Gene3D" id="3.40.50.1110">
    <property type="entry name" value="SGNH hydrolase"/>
    <property type="match status" value="1"/>
</dbReference>
<feature type="domain" description="SGNH hydrolase-type esterase" evidence="2">
    <location>
        <begin position="26"/>
        <end position="242"/>
    </location>
</feature>
<dbReference type="InterPro" id="IPR013830">
    <property type="entry name" value="SGNH_hydro"/>
</dbReference>
<dbReference type="SUPFAM" id="SSF52266">
    <property type="entry name" value="SGNH hydrolase"/>
    <property type="match status" value="1"/>
</dbReference>
<reference evidence="3 4" key="1">
    <citation type="journal article" date="2023" name="Commun. Biol.">
        <title>Genome analysis of Parmales, the sister group of diatoms, reveals the evolutionary specialization of diatoms from phago-mixotrophs to photoautotrophs.</title>
        <authorList>
            <person name="Ban H."/>
            <person name="Sato S."/>
            <person name="Yoshikawa S."/>
            <person name="Yamada K."/>
            <person name="Nakamura Y."/>
            <person name="Ichinomiya M."/>
            <person name="Sato N."/>
            <person name="Blanc-Mathieu R."/>
            <person name="Endo H."/>
            <person name="Kuwata A."/>
            <person name="Ogata H."/>
        </authorList>
    </citation>
    <scope>NUCLEOTIDE SEQUENCE [LARGE SCALE GENOMIC DNA]</scope>
</reference>
<dbReference type="InterPro" id="IPR051532">
    <property type="entry name" value="Ester_Hydrolysis_Enzymes"/>
</dbReference>
<gene>
    <name evidence="3" type="ORF">TeGR_g1332</name>
</gene>
<dbReference type="EMBL" id="BRYB01000378">
    <property type="protein sequence ID" value="GMI28844.1"/>
    <property type="molecule type" value="Genomic_DNA"/>
</dbReference>
<sequence length="253" mass="26575">MKSSAVLAAATLTTFASASAATRIACVGDSITAGSCSSGEPAFYPSQLQDLLDAEYGSGAYNVTNFGESGATMQKKGDSPYWERASFPKLVAETWDIVVIMLGTNDAKDEGSGGPSNWQHDCATLADCVFAEDYKSMIDTVRSLGNPDIYIMVPPPLMEDTIYGMNSTVINSVYPSLIPAIQADNKGVLGPIDIFSALGGVADWTSAFPDSCSLDSPWAPCSNFCDEQSCDQCHPNDDGYAALAKAVQAGLGL</sequence>
<evidence type="ECO:0000259" key="2">
    <source>
        <dbReference type="Pfam" id="PF13472"/>
    </source>
</evidence>
<proteinExistence type="predicted"/>
<dbReference type="InterPro" id="IPR036514">
    <property type="entry name" value="SGNH_hydro_sf"/>
</dbReference>
<evidence type="ECO:0000313" key="3">
    <source>
        <dbReference type="EMBL" id="GMI28844.1"/>
    </source>
</evidence>
<organism evidence="3 4">
    <name type="scientific">Tetraparma gracilis</name>
    <dbReference type="NCBI Taxonomy" id="2962635"/>
    <lineage>
        <taxon>Eukaryota</taxon>
        <taxon>Sar</taxon>
        <taxon>Stramenopiles</taxon>
        <taxon>Ochrophyta</taxon>
        <taxon>Bolidophyceae</taxon>
        <taxon>Parmales</taxon>
        <taxon>Triparmaceae</taxon>
        <taxon>Tetraparma</taxon>
    </lineage>
</organism>
<comment type="caution">
    <text evidence="3">The sequence shown here is derived from an EMBL/GenBank/DDBJ whole genome shotgun (WGS) entry which is preliminary data.</text>
</comment>
<protein>
    <recommendedName>
        <fullName evidence="2">SGNH hydrolase-type esterase domain-containing protein</fullName>
    </recommendedName>
</protein>
<dbReference type="Proteomes" id="UP001165060">
    <property type="component" value="Unassembled WGS sequence"/>
</dbReference>
<feature type="signal peptide" evidence="1">
    <location>
        <begin position="1"/>
        <end position="20"/>
    </location>
</feature>
<evidence type="ECO:0000256" key="1">
    <source>
        <dbReference type="SAM" id="SignalP"/>
    </source>
</evidence>
<keyword evidence="1" id="KW-0732">Signal</keyword>
<accession>A0ABQ6MMZ4</accession>
<name>A0ABQ6MMZ4_9STRA</name>
<evidence type="ECO:0000313" key="4">
    <source>
        <dbReference type="Proteomes" id="UP001165060"/>
    </source>
</evidence>
<feature type="chain" id="PRO_5045438194" description="SGNH hydrolase-type esterase domain-containing protein" evidence="1">
    <location>
        <begin position="21"/>
        <end position="253"/>
    </location>
</feature>